<dbReference type="GO" id="GO:0004553">
    <property type="term" value="F:hydrolase activity, hydrolyzing O-glycosyl compounds"/>
    <property type="evidence" value="ECO:0007669"/>
    <property type="project" value="InterPro"/>
</dbReference>
<dbReference type="OrthoDB" id="9803238at2"/>
<dbReference type="Gene3D" id="3.40.50.2000">
    <property type="entry name" value="Glycogen Phosphorylase B"/>
    <property type="match status" value="2"/>
</dbReference>
<evidence type="ECO:0000313" key="3">
    <source>
        <dbReference type="Proteomes" id="UP000004200"/>
    </source>
</evidence>
<dbReference type="RefSeq" id="WP_007042927.1">
    <property type="nucleotide sequence ID" value="NZ_AFWT01000050.1"/>
</dbReference>
<proteinExistence type="predicted"/>
<reference evidence="2 3" key="1">
    <citation type="submission" date="2011-06" db="EMBL/GenBank/DDBJ databases">
        <title>The draft genome of Thiorhodococcus drewsii AZ1.</title>
        <authorList>
            <consortium name="US DOE Joint Genome Institute (JGI-PGF)"/>
            <person name="Lucas S."/>
            <person name="Han J."/>
            <person name="Lapidus A."/>
            <person name="Cheng J.-F."/>
            <person name="Goodwin L."/>
            <person name="Pitluck S."/>
            <person name="Peters L."/>
            <person name="Land M.L."/>
            <person name="Hauser L."/>
            <person name="Vogl K."/>
            <person name="Liu Z."/>
            <person name="Imhoff J."/>
            <person name="Thiel V."/>
            <person name="Frigaard N.-U."/>
            <person name="Bryant D.A."/>
            <person name="Woyke T.J."/>
        </authorList>
    </citation>
    <scope>NUCLEOTIDE SEQUENCE [LARGE SCALE GENOMIC DNA]</scope>
    <source>
        <strain evidence="2 3">AZ1</strain>
    </source>
</reference>
<dbReference type="Proteomes" id="UP000004200">
    <property type="component" value="Unassembled WGS sequence"/>
</dbReference>
<dbReference type="PANTHER" id="PTHR43174">
    <property type="entry name" value="UDP-N-ACETYLGLUCOSAMINE 2-EPIMERASE"/>
    <property type="match status" value="1"/>
</dbReference>
<dbReference type="EMBL" id="AFWT01000050">
    <property type="protein sequence ID" value="EGV27990.1"/>
    <property type="molecule type" value="Genomic_DNA"/>
</dbReference>
<dbReference type="SUPFAM" id="SSF53756">
    <property type="entry name" value="UDP-Glycosyltransferase/glycogen phosphorylase"/>
    <property type="match status" value="1"/>
</dbReference>
<dbReference type="InterPro" id="IPR020004">
    <property type="entry name" value="UDP-GlcNAc_Epase"/>
</dbReference>
<dbReference type="AlphaFoldDB" id="G2E7F1"/>
<organism evidence="2 3">
    <name type="scientific">Thiorhodococcus drewsii AZ1</name>
    <dbReference type="NCBI Taxonomy" id="765913"/>
    <lineage>
        <taxon>Bacteria</taxon>
        <taxon>Pseudomonadati</taxon>
        <taxon>Pseudomonadota</taxon>
        <taxon>Gammaproteobacteria</taxon>
        <taxon>Chromatiales</taxon>
        <taxon>Chromatiaceae</taxon>
        <taxon>Thiorhodococcus</taxon>
    </lineage>
</organism>
<evidence type="ECO:0000313" key="2">
    <source>
        <dbReference type="EMBL" id="EGV27990.1"/>
    </source>
</evidence>
<dbReference type="GO" id="GO:0006047">
    <property type="term" value="P:UDP-N-acetylglucosamine metabolic process"/>
    <property type="evidence" value="ECO:0007669"/>
    <property type="project" value="InterPro"/>
</dbReference>
<dbReference type="NCBIfam" id="TIGR03568">
    <property type="entry name" value="NeuC_NnaA"/>
    <property type="match status" value="1"/>
</dbReference>
<dbReference type="eggNOG" id="COG0381">
    <property type="taxonomic scope" value="Bacteria"/>
</dbReference>
<accession>G2E7F1</accession>
<dbReference type="CDD" id="cd03786">
    <property type="entry name" value="GTB_UDP-GlcNAc_2-Epimerase"/>
    <property type="match status" value="1"/>
</dbReference>
<feature type="domain" description="UDP-N-acetylglucosamine 2-epimerase" evidence="1">
    <location>
        <begin position="25"/>
        <end position="369"/>
    </location>
</feature>
<evidence type="ECO:0000259" key="1">
    <source>
        <dbReference type="Pfam" id="PF02350"/>
    </source>
</evidence>
<gene>
    <name evidence="2" type="ORF">ThidrDRAFT_4214</name>
</gene>
<sequence>MTKRICVVTGTRAEYGLLRWVMEGIRQSPVLELQLIATGMHLSPEFGLTVEAIEADGFQVDRKVEMLLSSDTRVGVTKSMGLGMIGFADALAELQPDLLLVLGDRYEIFSATTSAMIARVPIAHLHGGETTQGAIDEAIRHSISKMSHLHFVAAEEYRRRVIQLGEQPKHVFQVGGLGIDNILRLQLLARDELEAKLDFKLASRNLLITFHPVTLEHNTSAAQMDELLAALAELQDTGLVFTMPNADVEGRVLFRQIEDYCSRHKNAQAYTSLGQLLYLSCIKHFDGVVGNSSSGLAEVPSFNKGTINIGDRQRGRLRAASVIDCEPDQASIGAALCQLFSPKFQAQLPRVKNPYGNGGASAAIVKVLEQRSLNDLLKKRFYDLPNP</sequence>
<keyword evidence="3" id="KW-1185">Reference proteome</keyword>
<name>G2E7F1_9GAMM</name>
<dbReference type="InterPro" id="IPR029767">
    <property type="entry name" value="WecB-like"/>
</dbReference>
<comment type="caution">
    <text evidence="2">The sequence shown here is derived from an EMBL/GenBank/DDBJ whole genome shotgun (WGS) entry which is preliminary data.</text>
</comment>
<dbReference type="Pfam" id="PF02350">
    <property type="entry name" value="Epimerase_2"/>
    <property type="match status" value="1"/>
</dbReference>
<dbReference type="STRING" id="765913.ThidrDRAFT_4214"/>
<dbReference type="PATRIC" id="fig|765913.3.peg.4289"/>
<protein>
    <submittedName>
        <fullName evidence="2">UDP-N-acetyl-D-glucosamine 2-epimerase, UDP-hydrolysing</fullName>
    </submittedName>
</protein>
<dbReference type="InterPro" id="IPR003331">
    <property type="entry name" value="UDP_GlcNAc_Epimerase_2_dom"/>
</dbReference>
<dbReference type="PANTHER" id="PTHR43174:SF3">
    <property type="entry name" value="UDP-N-ACETYLGLUCOSAMINE 2-EPIMERASE"/>
    <property type="match status" value="1"/>
</dbReference>